<proteinExistence type="predicted"/>
<organism evidence="1 2">
    <name type="scientific">Phytophthora infestans</name>
    <name type="common">Potato late blight agent</name>
    <name type="synonym">Botrytis infestans</name>
    <dbReference type="NCBI Taxonomy" id="4787"/>
    <lineage>
        <taxon>Eukaryota</taxon>
        <taxon>Sar</taxon>
        <taxon>Stramenopiles</taxon>
        <taxon>Oomycota</taxon>
        <taxon>Peronosporomycetes</taxon>
        <taxon>Peronosporales</taxon>
        <taxon>Peronosporaceae</taxon>
        <taxon>Phytophthora</taxon>
    </lineage>
</organism>
<dbReference type="AlphaFoldDB" id="A0A833T2I2"/>
<evidence type="ECO:0000313" key="1">
    <source>
        <dbReference type="EMBL" id="KAF4045058.1"/>
    </source>
</evidence>
<name>A0A833T2I2_PHYIN</name>
<protein>
    <submittedName>
        <fullName evidence="1">Uncharacterized protein</fullName>
    </submittedName>
</protein>
<gene>
    <name evidence="1" type="ORF">GN244_ATG02440</name>
</gene>
<dbReference type="EMBL" id="WSZM01000055">
    <property type="protein sequence ID" value="KAF4045058.1"/>
    <property type="molecule type" value="Genomic_DNA"/>
</dbReference>
<reference evidence="1" key="1">
    <citation type="submission" date="2020-04" db="EMBL/GenBank/DDBJ databases">
        <title>Hybrid Assembly of Korean Phytophthora infestans isolates.</title>
        <authorList>
            <person name="Prokchorchik M."/>
            <person name="Lee Y."/>
            <person name="Seo J."/>
            <person name="Cho J.-H."/>
            <person name="Park Y.-E."/>
            <person name="Jang D.-C."/>
            <person name="Im J.-S."/>
            <person name="Choi J.-G."/>
            <person name="Park H.-J."/>
            <person name="Lee G.-B."/>
            <person name="Lee Y.-G."/>
            <person name="Hong S.-Y."/>
            <person name="Cho K."/>
            <person name="Sohn K.H."/>
        </authorList>
    </citation>
    <scope>NUCLEOTIDE SEQUENCE</scope>
    <source>
        <strain evidence="1">KR_1_A1</strain>
    </source>
</reference>
<sequence length="70" mass="8003">MGNEVDMIQEFEAVLVMDFANVTEQFQRLRGVRNRLNRQGQEVLCVHLLPSQLMIGKILALLPSHLWGQA</sequence>
<keyword evidence="2" id="KW-1185">Reference proteome</keyword>
<evidence type="ECO:0000313" key="2">
    <source>
        <dbReference type="Proteomes" id="UP000602510"/>
    </source>
</evidence>
<comment type="caution">
    <text evidence="1">The sequence shown here is derived from an EMBL/GenBank/DDBJ whole genome shotgun (WGS) entry which is preliminary data.</text>
</comment>
<dbReference type="Proteomes" id="UP000602510">
    <property type="component" value="Unassembled WGS sequence"/>
</dbReference>
<accession>A0A833T2I2</accession>